<protein>
    <recommendedName>
        <fullName evidence="3">Ketosynthase family 3 (KS3) domain-containing protein</fullName>
    </recommendedName>
</protein>
<evidence type="ECO:0000259" key="3">
    <source>
        <dbReference type="PROSITE" id="PS52004"/>
    </source>
</evidence>
<dbReference type="GO" id="GO:0044550">
    <property type="term" value="P:secondary metabolite biosynthetic process"/>
    <property type="evidence" value="ECO:0007669"/>
    <property type="project" value="TreeGrafter"/>
</dbReference>
<evidence type="ECO:0000313" key="5">
    <source>
        <dbReference type="Proteomes" id="UP000249056"/>
    </source>
</evidence>
<evidence type="ECO:0000313" key="4">
    <source>
        <dbReference type="EMBL" id="RAL62711.1"/>
    </source>
</evidence>
<dbReference type="CDD" id="cd00833">
    <property type="entry name" value="PKS"/>
    <property type="match status" value="1"/>
</dbReference>
<dbReference type="InterPro" id="IPR020841">
    <property type="entry name" value="PKS_Beta-ketoAc_synthase_dom"/>
</dbReference>
<dbReference type="PANTHER" id="PTHR43775">
    <property type="entry name" value="FATTY ACID SYNTHASE"/>
    <property type="match status" value="1"/>
</dbReference>
<dbReference type="GO" id="GO:0004312">
    <property type="term" value="F:fatty acid synthase activity"/>
    <property type="evidence" value="ECO:0007669"/>
    <property type="project" value="TreeGrafter"/>
</dbReference>
<dbReference type="Pfam" id="PF16197">
    <property type="entry name" value="KAsynt_C_assoc"/>
    <property type="match status" value="1"/>
</dbReference>
<organism evidence="4 5">
    <name type="scientific">Monilinia fructigena</name>
    <dbReference type="NCBI Taxonomy" id="38457"/>
    <lineage>
        <taxon>Eukaryota</taxon>
        <taxon>Fungi</taxon>
        <taxon>Dikarya</taxon>
        <taxon>Ascomycota</taxon>
        <taxon>Pezizomycotina</taxon>
        <taxon>Leotiomycetes</taxon>
        <taxon>Helotiales</taxon>
        <taxon>Sclerotiniaceae</taxon>
        <taxon>Monilinia</taxon>
    </lineage>
</organism>
<evidence type="ECO:0000256" key="1">
    <source>
        <dbReference type="RuleBase" id="RU003694"/>
    </source>
</evidence>
<dbReference type="Proteomes" id="UP000249056">
    <property type="component" value="Unassembled WGS sequence"/>
</dbReference>
<feature type="compositionally biased region" description="Polar residues" evidence="2">
    <location>
        <begin position="1"/>
        <end position="40"/>
    </location>
</feature>
<keyword evidence="1" id="KW-0808">Transferase</keyword>
<dbReference type="SUPFAM" id="SSF53901">
    <property type="entry name" value="Thiolase-like"/>
    <property type="match status" value="1"/>
</dbReference>
<feature type="domain" description="Ketosynthase family 3 (KS3)" evidence="3">
    <location>
        <begin position="49"/>
        <end position="400"/>
    </location>
</feature>
<dbReference type="Pfam" id="PF00109">
    <property type="entry name" value="ketoacyl-synt"/>
    <property type="match status" value="2"/>
</dbReference>
<feature type="region of interest" description="Disordered" evidence="2">
    <location>
        <begin position="1"/>
        <end position="45"/>
    </location>
</feature>
<dbReference type="InterPro" id="IPR016039">
    <property type="entry name" value="Thiolase-like"/>
</dbReference>
<dbReference type="EMBL" id="QKRW01000023">
    <property type="protein sequence ID" value="RAL62711.1"/>
    <property type="molecule type" value="Genomic_DNA"/>
</dbReference>
<dbReference type="Pfam" id="PF02801">
    <property type="entry name" value="Ketoacyl-synt_C"/>
    <property type="match status" value="1"/>
</dbReference>
<dbReference type="InterPro" id="IPR032821">
    <property type="entry name" value="PKS_assoc"/>
</dbReference>
<dbReference type="OrthoDB" id="329835at2759"/>
<keyword evidence="5" id="KW-1185">Reference proteome</keyword>
<proteinExistence type="inferred from homology"/>
<dbReference type="PROSITE" id="PS52004">
    <property type="entry name" value="KS3_2"/>
    <property type="match status" value="1"/>
</dbReference>
<dbReference type="GO" id="GO:0006633">
    <property type="term" value="P:fatty acid biosynthetic process"/>
    <property type="evidence" value="ECO:0007669"/>
    <property type="project" value="TreeGrafter"/>
</dbReference>
<dbReference type="InterPro" id="IPR014030">
    <property type="entry name" value="Ketoacyl_synth_N"/>
</dbReference>
<dbReference type="PANTHER" id="PTHR43775:SF50">
    <property type="entry name" value="HIGHLY REDUCING POLYKETIDE SYNTHASE SRDA"/>
    <property type="match status" value="1"/>
</dbReference>
<dbReference type="InterPro" id="IPR014031">
    <property type="entry name" value="Ketoacyl_synth_C"/>
</dbReference>
<evidence type="ECO:0000256" key="2">
    <source>
        <dbReference type="SAM" id="MobiDB-lite"/>
    </source>
</evidence>
<reference evidence="4 5" key="1">
    <citation type="submission" date="2018-06" db="EMBL/GenBank/DDBJ databases">
        <title>Genome Sequence of the Brown Rot Fungal Pathogen Monilinia fructigena.</title>
        <authorList>
            <person name="Landi L."/>
            <person name="De Miccolis Angelini R.M."/>
            <person name="Pollastro S."/>
            <person name="Abate D."/>
            <person name="Faretra F."/>
            <person name="Romanazzi G."/>
        </authorList>
    </citation>
    <scope>NUCLEOTIDE SEQUENCE [LARGE SCALE GENOMIC DNA]</scope>
    <source>
        <strain evidence="4 5">Mfrg269</strain>
    </source>
</reference>
<dbReference type="Gene3D" id="3.40.47.10">
    <property type="match status" value="2"/>
</dbReference>
<dbReference type="AlphaFoldDB" id="A0A395IRF1"/>
<name>A0A395IRF1_9HELO</name>
<sequence>MAGKINGTNTPQAVPSSGQTNGHTNGHTNGYSNGHANNYANGGKPSDEEDPICIVGMACRLPGGIRSPSDLWEFLSRNDSAQGQVPKERFNIKAFYHPDGSRAGVMDADGGYFLQEDVRLFENSFFGINNLEATYMDPQQRKLLEVVFECFESAGLSMEQISGTNTGVYVGSGTAIMSNRISHAFNLNGPRHLGTMKGGVLSPTSTCHTFDASADGYGRAEAVNSVYLKSLSSALRDGNKIWGVVRGTAINSNGRTPGITLPSAKLQEAVIRKAYASANLNFDETDYIECHGTGTAVGDPIEVDGLQSCFGPREWPLKIGSVKANLGHSEAASGLTSLIKVALALDKGQIPPTYGVKKTKSQEANMSIAMDVGEWPRDVRRASINSFGYGGANAHAIVESLDSFLNKPREKVHIPFDRKAQVVVLPISAASKKSLENRLKQTEEIVQHGDADTTQSLAFTLTQKSPSMRNKRFLFGKDKE</sequence>
<comment type="caution">
    <text evidence="4">The sequence shown here is derived from an EMBL/GenBank/DDBJ whole genome shotgun (WGS) entry which is preliminary data.</text>
</comment>
<accession>A0A395IRF1</accession>
<dbReference type="InterPro" id="IPR050091">
    <property type="entry name" value="PKS_NRPS_Biosynth_Enz"/>
</dbReference>
<comment type="similarity">
    <text evidence="1">Belongs to the thiolase-like superfamily. Beta-ketoacyl-ACP synthases family.</text>
</comment>
<dbReference type="SMART" id="SM00825">
    <property type="entry name" value="PKS_KS"/>
    <property type="match status" value="1"/>
</dbReference>
<gene>
    <name evidence="4" type="ORF">DID88_004554</name>
</gene>